<proteinExistence type="inferred from homology"/>
<evidence type="ECO:0000256" key="3">
    <source>
        <dbReference type="ARBA" id="ARBA00023239"/>
    </source>
</evidence>
<dbReference type="EMBL" id="CP006939">
    <property type="protein sequence ID" value="AHC14568.1"/>
    <property type="molecule type" value="Genomic_DNA"/>
</dbReference>
<dbReference type="GO" id="GO:0004139">
    <property type="term" value="F:deoxyribose-phosphate aldolase activity"/>
    <property type="evidence" value="ECO:0007669"/>
    <property type="project" value="UniProtKB-UniRule"/>
</dbReference>
<dbReference type="RefSeq" id="WP_024267492.1">
    <property type="nucleotide sequence ID" value="NC_023035.1"/>
</dbReference>
<accession>V5WFL7</accession>
<dbReference type="SMART" id="SM01133">
    <property type="entry name" value="DeoC"/>
    <property type="match status" value="1"/>
</dbReference>
<evidence type="ECO:0000256" key="7">
    <source>
        <dbReference type="HAMAP-Rule" id="MF_00114"/>
    </source>
</evidence>
<comment type="similarity">
    <text evidence="1 7">Belongs to the DeoC/FbaB aldolase family. DeoC type 1 subfamily.</text>
</comment>
<feature type="active site" description="Schiff-base intermediate with acetaldehyde" evidence="7">
    <location>
        <position position="187"/>
    </location>
</feature>
<dbReference type="GO" id="GO:0005737">
    <property type="term" value="C:cytoplasm"/>
    <property type="evidence" value="ECO:0007669"/>
    <property type="project" value="UniProtKB-SubCell"/>
</dbReference>
<dbReference type="Proteomes" id="UP000018680">
    <property type="component" value="Chromosome"/>
</dbReference>
<dbReference type="NCBIfam" id="TIGR00126">
    <property type="entry name" value="deoC"/>
    <property type="match status" value="1"/>
</dbReference>
<name>V5WFL7_9SPIO</name>
<reference evidence="8 9" key="1">
    <citation type="journal article" date="2015" name="Stand. Genomic Sci.">
        <title>Complete genome sequence and description of Salinispira pacifica gen. nov., sp. nov., a novel spirochaete isolated form a hypersaline microbial mat.</title>
        <authorList>
            <person name="Ben Hania W."/>
            <person name="Joseph M."/>
            <person name="Schumann P."/>
            <person name="Bunk B."/>
            <person name="Fiebig A."/>
            <person name="Sproer C."/>
            <person name="Klenk H.P."/>
            <person name="Fardeau M.L."/>
            <person name="Spring S."/>
        </authorList>
    </citation>
    <scope>NUCLEOTIDE SEQUENCE [LARGE SCALE GENOMIC DNA]</scope>
    <source>
        <strain evidence="8 9">L21-RPul-D2</strain>
    </source>
</reference>
<keyword evidence="2 7" id="KW-0963">Cytoplasm</keyword>
<dbReference type="PANTHER" id="PTHR10889:SF1">
    <property type="entry name" value="DEOXYRIBOSE-PHOSPHATE ALDOLASE"/>
    <property type="match status" value="1"/>
</dbReference>
<dbReference type="SUPFAM" id="SSF51569">
    <property type="entry name" value="Aldolase"/>
    <property type="match status" value="1"/>
</dbReference>
<dbReference type="KEGG" id="slr:L21SP2_1165"/>
<gene>
    <name evidence="7" type="primary">deoC</name>
    <name evidence="8" type="ORF">L21SP2_1165</name>
</gene>
<keyword evidence="4 7" id="KW-0704">Schiff base</keyword>
<dbReference type="PANTHER" id="PTHR10889">
    <property type="entry name" value="DEOXYRIBOSE-PHOSPHATE ALDOLASE"/>
    <property type="match status" value="1"/>
</dbReference>
<evidence type="ECO:0000256" key="5">
    <source>
        <dbReference type="ARBA" id="ARBA00048791"/>
    </source>
</evidence>
<comment type="pathway">
    <text evidence="7">Carbohydrate degradation; 2-deoxy-D-ribose 1-phosphate degradation; D-glyceraldehyde 3-phosphate and acetaldehyde from 2-deoxy-alpha-D-ribose 1-phosphate: step 2/2.</text>
</comment>
<dbReference type="InterPro" id="IPR002915">
    <property type="entry name" value="DeoC/FbaB/LacD_aldolase"/>
</dbReference>
<dbReference type="InterPro" id="IPR028581">
    <property type="entry name" value="DeoC_typeI"/>
</dbReference>
<dbReference type="AlphaFoldDB" id="V5WFL7"/>
<protein>
    <recommendedName>
        <fullName evidence="7">Deoxyribose-phosphate aldolase</fullName>
        <shortName evidence="7">DERA</shortName>
        <ecNumber evidence="7">4.1.2.4</ecNumber>
    </recommendedName>
    <alternativeName>
        <fullName evidence="7">2-deoxy-D-ribose 5-phosphate aldolase</fullName>
    </alternativeName>
    <alternativeName>
        <fullName evidence="7">Phosphodeoxyriboaldolase</fullName>
        <shortName evidence="7">Deoxyriboaldolase</shortName>
    </alternativeName>
</protein>
<dbReference type="InterPro" id="IPR013785">
    <property type="entry name" value="Aldolase_TIM"/>
</dbReference>
<dbReference type="PATRIC" id="fig|1307761.3.peg.1160"/>
<dbReference type="Gene3D" id="3.20.20.70">
    <property type="entry name" value="Aldolase class I"/>
    <property type="match status" value="1"/>
</dbReference>
<keyword evidence="3 7" id="KW-0456">Lyase</keyword>
<dbReference type="Pfam" id="PF01791">
    <property type="entry name" value="DeoC"/>
    <property type="match status" value="1"/>
</dbReference>
<dbReference type="InterPro" id="IPR011343">
    <property type="entry name" value="DeoC"/>
</dbReference>
<dbReference type="STRING" id="1307761.L21SP2_1165"/>
<evidence type="ECO:0000256" key="1">
    <source>
        <dbReference type="ARBA" id="ARBA00010936"/>
    </source>
</evidence>
<dbReference type="HAMAP" id="MF_00114">
    <property type="entry name" value="DeoC_type1"/>
    <property type="match status" value="1"/>
</dbReference>
<comment type="catalytic activity">
    <reaction evidence="5 7">
        <text>2-deoxy-D-ribose 5-phosphate = D-glyceraldehyde 3-phosphate + acetaldehyde</text>
        <dbReference type="Rhea" id="RHEA:12821"/>
        <dbReference type="ChEBI" id="CHEBI:15343"/>
        <dbReference type="ChEBI" id="CHEBI:59776"/>
        <dbReference type="ChEBI" id="CHEBI:62877"/>
        <dbReference type="EC" id="4.1.2.4"/>
    </reaction>
</comment>
<evidence type="ECO:0000256" key="6">
    <source>
        <dbReference type="ARBA" id="ARBA00056337"/>
    </source>
</evidence>
<dbReference type="HOGENOM" id="CLU_053595_0_1_12"/>
<evidence type="ECO:0000256" key="2">
    <source>
        <dbReference type="ARBA" id="ARBA00022490"/>
    </source>
</evidence>
<feature type="active site" description="Proton donor/acceptor" evidence="7">
    <location>
        <position position="125"/>
    </location>
</feature>
<evidence type="ECO:0000256" key="4">
    <source>
        <dbReference type="ARBA" id="ARBA00023270"/>
    </source>
</evidence>
<dbReference type="UniPathway" id="UPA00002">
    <property type="reaction ID" value="UER00468"/>
</dbReference>
<evidence type="ECO:0000313" key="8">
    <source>
        <dbReference type="EMBL" id="AHC14568.1"/>
    </source>
</evidence>
<dbReference type="PIRSF" id="PIRSF001357">
    <property type="entry name" value="DeoC"/>
    <property type="match status" value="1"/>
</dbReference>
<dbReference type="eggNOG" id="COG0274">
    <property type="taxonomic scope" value="Bacteria"/>
</dbReference>
<feature type="active site" description="Proton donor/acceptor" evidence="7">
    <location>
        <position position="216"/>
    </location>
</feature>
<keyword evidence="9" id="KW-1185">Reference proteome</keyword>
<dbReference type="EC" id="4.1.2.4" evidence="7"/>
<dbReference type="CDD" id="cd00959">
    <property type="entry name" value="DeoC"/>
    <property type="match status" value="1"/>
</dbReference>
<dbReference type="OrthoDB" id="9778711at2"/>
<comment type="subcellular location">
    <subcellularLocation>
        <location evidence="7">Cytoplasm</location>
    </subcellularLocation>
</comment>
<evidence type="ECO:0000313" key="9">
    <source>
        <dbReference type="Proteomes" id="UP000018680"/>
    </source>
</evidence>
<dbReference type="GO" id="GO:0006018">
    <property type="term" value="P:2-deoxyribose 1-phosphate catabolic process"/>
    <property type="evidence" value="ECO:0007669"/>
    <property type="project" value="UniProtKB-UniRule"/>
</dbReference>
<organism evidence="8 9">
    <name type="scientific">Salinispira pacifica</name>
    <dbReference type="NCBI Taxonomy" id="1307761"/>
    <lineage>
        <taxon>Bacteria</taxon>
        <taxon>Pseudomonadati</taxon>
        <taxon>Spirochaetota</taxon>
        <taxon>Spirochaetia</taxon>
        <taxon>Spirochaetales</taxon>
        <taxon>Spirochaetaceae</taxon>
        <taxon>Salinispira</taxon>
    </lineage>
</organism>
<dbReference type="GO" id="GO:0016052">
    <property type="term" value="P:carbohydrate catabolic process"/>
    <property type="evidence" value="ECO:0007669"/>
    <property type="project" value="TreeGrafter"/>
</dbReference>
<comment type="function">
    <text evidence="6 7">Catalyzes a reversible aldol reaction between acetaldehyde and D-glyceraldehyde 3-phosphate to generate 2-deoxy-D-ribose 5-phosphate.</text>
</comment>
<sequence>MNIQKIEEQLRSYFASRGVSLPDAFPCPEPQHSGEKRELKSYFDHTQLKQAAGDGEYEKLFDEALEYEPFSVCIPSSRLPQAARRLKDSPVKLCTVVGFPWGYDATEAKVAETIQAINEGAHEIDMVIALGFLKDGDYLYVYEDIRKVVQAAGGKLVKVILETSELSDEEIVQASFIAGWAGSWFIKTSTGFASGGASVDAVKLMRQVGGSILGVKASGGIRNREFTLELIEAGADRIGASATPAILTGADAGGSGY</sequence>
<dbReference type="FunFam" id="3.20.20.70:FF:000044">
    <property type="entry name" value="Deoxyribose-phosphate aldolase"/>
    <property type="match status" value="1"/>
</dbReference>
<dbReference type="GO" id="GO:0009264">
    <property type="term" value="P:deoxyribonucleotide catabolic process"/>
    <property type="evidence" value="ECO:0007669"/>
    <property type="project" value="UniProtKB-UniRule"/>
</dbReference>